<dbReference type="Gene3D" id="3.30.40.10">
    <property type="entry name" value="Zinc/RING finger domain, C3HC4 (zinc finger)"/>
    <property type="match status" value="1"/>
</dbReference>
<feature type="compositionally biased region" description="Acidic residues" evidence="9">
    <location>
        <begin position="243"/>
        <end position="276"/>
    </location>
</feature>
<evidence type="ECO:0000259" key="10">
    <source>
        <dbReference type="PROSITE" id="PS50089"/>
    </source>
</evidence>
<dbReference type="EC" id="2.3.2.27" evidence="2"/>
<keyword evidence="6" id="KW-0833">Ubl conjugation pathway</keyword>
<dbReference type="SMART" id="SM00184">
    <property type="entry name" value="RING"/>
    <property type="match status" value="1"/>
</dbReference>
<reference evidence="11 12" key="1">
    <citation type="submission" date="2024-01" db="EMBL/GenBank/DDBJ databases">
        <title>The genomes of 5 underutilized Papilionoideae crops provide insights into root nodulation and disease resistanc.</title>
        <authorList>
            <person name="Yuan L."/>
        </authorList>
    </citation>
    <scope>NUCLEOTIDE SEQUENCE [LARGE SCALE GENOMIC DNA]</scope>
    <source>
        <strain evidence="11">ZHUSHIDOU_FW_LH</strain>
        <tissue evidence="11">Leaf</tissue>
    </source>
</reference>
<keyword evidence="3" id="KW-0808">Transferase</keyword>
<dbReference type="EMBL" id="JAYWIO010000007">
    <property type="protein sequence ID" value="KAK7252823.1"/>
    <property type="molecule type" value="Genomic_DNA"/>
</dbReference>
<evidence type="ECO:0000256" key="6">
    <source>
        <dbReference type="ARBA" id="ARBA00022786"/>
    </source>
</evidence>
<evidence type="ECO:0000256" key="7">
    <source>
        <dbReference type="ARBA" id="ARBA00022833"/>
    </source>
</evidence>
<evidence type="ECO:0000256" key="1">
    <source>
        <dbReference type="ARBA" id="ARBA00000900"/>
    </source>
</evidence>
<feature type="compositionally biased region" description="Polar residues" evidence="9">
    <location>
        <begin position="34"/>
        <end position="43"/>
    </location>
</feature>
<evidence type="ECO:0000256" key="5">
    <source>
        <dbReference type="ARBA" id="ARBA00022771"/>
    </source>
</evidence>
<keyword evidence="5 8" id="KW-0863">Zinc-finger</keyword>
<sequence>MPSQFNQNANVQNQLNNGEALPVSEAMFVPNVLSGPNNNNPDNVVTLPGESIIGPSSSGTNVSSFSPLVSGSVPRFPGHALIHGFGDIAASAAPRIFTSITRDQMIINIVYEVHDAMDYMRNGGTLYREDLVALSRSILLNSYQTRNDIVQQVNNIEIPTYQMAGLSENEILVYIDSETFRFVPGIQESEVCCICQENYCTGEELGILDCRHRCHLPCITQWLMSKNTCPICKQQALTIPENKDEDQEEQVEGDEMMEEDEGLEEGEVIDDNDDVDSEARDGHE</sequence>
<comment type="caution">
    <text evidence="11">The sequence shown here is derived from an EMBL/GenBank/DDBJ whole genome shotgun (WGS) entry which is preliminary data.</text>
</comment>
<keyword evidence="12" id="KW-1185">Reference proteome</keyword>
<dbReference type="GO" id="GO:0008270">
    <property type="term" value="F:zinc ion binding"/>
    <property type="evidence" value="ECO:0007669"/>
    <property type="project" value="UniProtKB-KW"/>
</dbReference>
<dbReference type="InterPro" id="IPR001841">
    <property type="entry name" value="Znf_RING"/>
</dbReference>
<gene>
    <name evidence="11" type="ORF">RIF29_37042</name>
</gene>
<dbReference type="Proteomes" id="UP001372338">
    <property type="component" value="Unassembled WGS sequence"/>
</dbReference>
<dbReference type="Pfam" id="PF13639">
    <property type="entry name" value="zf-RING_2"/>
    <property type="match status" value="1"/>
</dbReference>
<feature type="region of interest" description="Disordered" evidence="9">
    <location>
        <begin position="32"/>
        <end position="51"/>
    </location>
</feature>
<dbReference type="PANTHER" id="PTHR22937">
    <property type="entry name" value="E3 UBIQUITIN-PROTEIN LIGASE RNF165"/>
    <property type="match status" value="1"/>
</dbReference>
<protein>
    <recommendedName>
        <fullName evidence="2">RING-type E3 ubiquitin transferase</fullName>
        <ecNumber evidence="2">2.3.2.27</ecNumber>
    </recommendedName>
</protein>
<organism evidence="11 12">
    <name type="scientific">Crotalaria pallida</name>
    <name type="common">Smooth rattlebox</name>
    <name type="synonym">Crotalaria striata</name>
    <dbReference type="NCBI Taxonomy" id="3830"/>
    <lineage>
        <taxon>Eukaryota</taxon>
        <taxon>Viridiplantae</taxon>
        <taxon>Streptophyta</taxon>
        <taxon>Embryophyta</taxon>
        <taxon>Tracheophyta</taxon>
        <taxon>Spermatophyta</taxon>
        <taxon>Magnoliopsida</taxon>
        <taxon>eudicotyledons</taxon>
        <taxon>Gunneridae</taxon>
        <taxon>Pentapetalae</taxon>
        <taxon>rosids</taxon>
        <taxon>fabids</taxon>
        <taxon>Fabales</taxon>
        <taxon>Fabaceae</taxon>
        <taxon>Papilionoideae</taxon>
        <taxon>50 kb inversion clade</taxon>
        <taxon>genistoids sensu lato</taxon>
        <taxon>core genistoids</taxon>
        <taxon>Crotalarieae</taxon>
        <taxon>Crotalaria</taxon>
    </lineage>
</organism>
<dbReference type="AlphaFoldDB" id="A0AAN9EH98"/>
<dbReference type="InterPro" id="IPR013083">
    <property type="entry name" value="Znf_RING/FYVE/PHD"/>
</dbReference>
<keyword evidence="4" id="KW-0479">Metal-binding</keyword>
<proteinExistence type="predicted"/>
<feature type="domain" description="RING-type" evidence="10">
    <location>
        <begin position="192"/>
        <end position="233"/>
    </location>
</feature>
<keyword evidence="7" id="KW-0862">Zinc</keyword>
<evidence type="ECO:0000256" key="4">
    <source>
        <dbReference type="ARBA" id="ARBA00022723"/>
    </source>
</evidence>
<dbReference type="GO" id="GO:0061630">
    <property type="term" value="F:ubiquitin protein ligase activity"/>
    <property type="evidence" value="ECO:0007669"/>
    <property type="project" value="UniProtKB-EC"/>
</dbReference>
<accession>A0AAN9EH98</accession>
<evidence type="ECO:0000256" key="8">
    <source>
        <dbReference type="PROSITE-ProRule" id="PRU00175"/>
    </source>
</evidence>
<evidence type="ECO:0000256" key="2">
    <source>
        <dbReference type="ARBA" id="ARBA00012483"/>
    </source>
</evidence>
<dbReference type="PROSITE" id="PS50089">
    <property type="entry name" value="ZF_RING_2"/>
    <property type="match status" value="1"/>
</dbReference>
<dbReference type="InterPro" id="IPR045191">
    <property type="entry name" value="MBR1/2-like"/>
</dbReference>
<evidence type="ECO:0000256" key="9">
    <source>
        <dbReference type="SAM" id="MobiDB-lite"/>
    </source>
</evidence>
<dbReference type="PANTHER" id="PTHR22937:SF163">
    <property type="entry name" value="RING-TYPE E3 UBIQUITIN TRANSFERASE"/>
    <property type="match status" value="1"/>
</dbReference>
<comment type="catalytic activity">
    <reaction evidence="1">
        <text>S-ubiquitinyl-[E2 ubiquitin-conjugating enzyme]-L-cysteine + [acceptor protein]-L-lysine = [E2 ubiquitin-conjugating enzyme]-L-cysteine + N(6)-ubiquitinyl-[acceptor protein]-L-lysine.</text>
        <dbReference type="EC" id="2.3.2.27"/>
    </reaction>
</comment>
<evidence type="ECO:0000313" key="11">
    <source>
        <dbReference type="EMBL" id="KAK7252823.1"/>
    </source>
</evidence>
<feature type="region of interest" description="Disordered" evidence="9">
    <location>
        <begin position="240"/>
        <end position="284"/>
    </location>
</feature>
<evidence type="ECO:0000256" key="3">
    <source>
        <dbReference type="ARBA" id="ARBA00022679"/>
    </source>
</evidence>
<name>A0AAN9EH98_CROPI</name>
<dbReference type="SUPFAM" id="SSF57850">
    <property type="entry name" value="RING/U-box"/>
    <property type="match status" value="1"/>
</dbReference>
<evidence type="ECO:0000313" key="12">
    <source>
        <dbReference type="Proteomes" id="UP001372338"/>
    </source>
</evidence>